<keyword evidence="13" id="KW-1185">Reference proteome</keyword>
<feature type="compositionally biased region" description="Basic and acidic residues" evidence="10">
    <location>
        <begin position="306"/>
        <end position="315"/>
    </location>
</feature>
<keyword evidence="6 11" id="KW-1133">Transmembrane helix</keyword>
<dbReference type="Proteomes" id="UP000054018">
    <property type="component" value="Unassembled WGS sequence"/>
</dbReference>
<dbReference type="AlphaFoldDB" id="A0A0C9Z4R0"/>
<feature type="transmembrane region" description="Helical" evidence="11">
    <location>
        <begin position="264"/>
        <end position="285"/>
    </location>
</feature>
<dbReference type="PROSITE" id="PS51257">
    <property type="entry name" value="PROKAR_LIPOPROTEIN"/>
    <property type="match status" value="1"/>
</dbReference>
<dbReference type="SUPFAM" id="SSF103506">
    <property type="entry name" value="Mitochondrial carrier"/>
    <property type="match status" value="1"/>
</dbReference>
<feature type="region of interest" description="Disordered" evidence="10">
    <location>
        <begin position="297"/>
        <end position="327"/>
    </location>
</feature>
<evidence type="ECO:0000256" key="3">
    <source>
        <dbReference type="ARBA" id="ARBA00022448"/>
    </source>
</evidence>
<feature type="repeat" description="Solcar" evidence="8">
    <location>
        <begin position="124"/>
        <end position="247"/>
    </location>
</feature>
<evidence type="ECO:0000256" key="10">
    <source>
        <dbReference type="SAM" id="MobiDB-lite"/>
    </source>
</evidence>
<comment type="subcellular location">
    <subcellularLocation>
        <location evidence="1">Membrane</location>
        <topology evidence="1">Multi-pass membrane protein</topology>
    </subcellularLocation>
</comment>
<evidence type="ECO:0000256" key="5">
    <source>
        <dbReference type="ARBA" id="ARBA00022737"/>
    </source>
</evidence>
<evidence type="ECO:0000256" key="6">
    <source>
        <dbReference type="ARBA" id="ARBA00022989"/>
    </source>
</evidence>
<evidence type="ECO:0000256" key="4">
    <source>
        <dbReference type="ARBA" id="ARBA00022692"/>
    </source>
</evidence>
<evidence type="ECO:0000256" key="1">
    <source>
        <dbReference type="ARBA" id="ARBA00004141"/>
    </source>
</evidence>
<reference evidence="13" key="2">
    <citation type="submission" date="2015-01" db="EMBL/GenBank/DDBJ databases">
        <title>Evolutionary Origins and Diversification of the Mycorrhizal Mutualists.</title>
        <authorList>
            <consortium name="DOE Joint Genome Institute"/>
            <consortium name="Mycorrhizal Genomics Consortium"/>
            <person name="Kohler A."/>
            <person name="Kuo A."/>
            <person name="Nagy L.G."/>
            <person name="Floudas D."/>
            <person name="Copeland A."/>
            <person name="Barry K.W."/>
            <person name="Cichocki N."/>
            <person name="Veneault-Fourrey C."/>
            <person name="LaButti K."/>
            <person name="Lindquist E.A."/>
            <person name="Lipzen A."/>
            <person name="Lundell T."/>
            <person name="Morin E."/>
            <person name="Murat C."/>
            <person name="Riley R."/>
            <person name="Ohm R."/>
            <person name="Sun H."/>
            <person name="Tunlid A."/>
            <person name="Henrissat B."/>
            <person name="Grigoriev I.V."/>
            <person name="Hibbett D.S."/>
            <person name="Martin F."/>
        </authorList>
    </citation>
    <scope>NUCLEOTIDE SEQUENCE [LARGE SCALE GENOMIC DNA]</scope>
    <source>
        <strain evidence="13">441</strain>
    </source>
</reference>
<gene>
    <name evidence="12" type="ORF">PISMIDRAFT_678566</name>
</gene>
<evidence type="ECO:0000256" key="9">
    <source>
        <dbReference type="RuleBase" id="RU000488"/>
    </source>
</evidence>
<keyword evidence="7 8" id="KW-0472">Membrane</keyword>
<evidence type="ECO:0000313" key="12">
    <source>
        <dbReference type="EMBL" id="KIK24071.1"/>
    </source>
</evidence>
<dbReference type="InterPro" id="IPR023395">
    <property type="entry name" value="MCP_dom_sf"/>
</dbReference>
<protein>
    <recommendedName>
        <fullName evidence="14">Mitochondrial carrier</fullName>
    </recommendedName>
</protein>
<dbReference type="OrthoDB" id="446044at2759"/>
<dbReference type="InterPro" id="IPR052217">
    <property type="entry name" value="Mito/Peroxisomal_Carrier"/>
</dbReference>
<dbReference type="GO" id="GO:0015217">
    <property type="term" value="F:ADP transmembrane transporter activity"/>
    <property type="evidence" value="ECO:0007669"/>
    <property type="project" value="TreeGrafter"/>
</dbReference>
<dbReference type="InterPro" id="IPR018108">
    <property type="entry name" value="MCP_transmembrane"/>
</dbReference>
<evidence type="ECO:0000256" key="2">
    <source>
        <dbReference type="ARBA" id="ARBA00006375"/>
    </source>
</evidence>
<evidence type="ECO:0000256" key="7">
    <source>
        <dbReference type="ARBA" id="ARBA00023136"/>
    </source>
</evidence>
<dbReference type="Gene3D" id="1.50.40.10">
    <property type="entry name" value="Mitochondrial carrier domain"/>
    <property type="match status" value="2"/>
</dbReference>
<evidence type="ECO:0000256" key="8">
    <source>
        <dbReference type="PROSITE-ProRule" id="PRU00282"/>
    </source>
</evidence>
<feature type="repeat" description="Solcar" evidence="8">
    <location>
        <begin position="15"/>
        <end position="106"/>
    </location>
</feature>
<comment type="similarity">
    <text evidence="2 9">Belongs to the mitochondrial carrier (TC 2.A.29) family.</text>
</comment>
<keyword evidence="5" id="KW-0677">Repeat</keyword>
<dbReference type="EMBL" id="KN833720">
    <property type="protein sequence ID" value="KIK24071.1"/>
    <property type="molecule type" value="Genomic_DNA"/>
</dbReference>
<keyword evidence="4 8" id="KW-0812">Transmembrane</keyword>
<organism evidence="12 13">
    <name type="scientific">Pisolithus microcarpus 441</name>
    <dbReference type="NCBI Taxonomy" id="765257"/>
    <lineage>
        <taxon>Eukaryota</taxon>
        <taxon>Fungi</taxon>
        <taxon>Dikarya</taxon>
        <taxon>Basidiomycota</taxon>
        <taxon>Agaricomycotina</taxon>
        <taxon>Agaricomycetes</taxon>
        <taxon>Agaricomycetidae</taxon>
        <taxon>Boletales</taxon>
        <taxon>Sclerodermatineae</taxon>
        <taxon>Pisolithaceae</taxon>
        <taxon>Pisolithus</taxon>
    </lineage>
</organism>
<sequence>MSVQSKQANNPPQQLTPLGYALAGALGACFSNAIVYPLDVAKTRIQATSPTAKGKRKDDMTMLSVLRDILREEGITGWYSGFAATMLNTFSTQYAYFFFYSFIRTAYAKRLTSKLPKGSKPPPLSTAAELTLGAIAGALSQIFTIPVSVIATRQQIGKSLRQSTKSYSLLRSEDKESRPYEVDAPTLSDGETKSLRKVQDDNSFLNVAREIIREDGVTGLWRGLKPSMVLTVNPAITYGVYERLKSILLLAREKTGAGEKMTPWMSFILGAFSKTLATIVTYPYIMAKVRIQARTSGSDSDEDACGDDRTDDVEKPLGGSSQKHARGRAKQSGALALLIRVLKTEGVVGWYQGMSAQIIKAVLSQALLFVSKEQFERWALVIFVLSSKLRSRS</sequence>
<proteinExistence type="inferred from homology"/>
<dbReference type="STRING" id="765257.A0A0C9Z4R0"/>
<dbReference type="GO" id="GO:0016020">
    <property type="term" value="C:membrane"/>
    <property type="evidence" value="ECO:0007669"/>
    <property type="project" value="UniProtKB-SubCell"/>
</dbReference>
<feature type="repeat" description="Solcar" evidence="8">
    <location>
        <begin position="261"/>
        <end position="378"/>
    </location>
</feature>
<name>A0A0C9Z4R0_9AGAM</name>
<dbReference type="Pfam" id="PF00153">
    <property type="entry name" value="Mito_carr"/>
    <property type="match status" value="3"/>
</dbReference>
<evidence type="ECO:0000313" key="13">
    <source>
        <dbReference type="Proteomes" id="UP000054018"/>
    </source>
</evidence>
<dbReference type="PANTHER" id="PTHR45939">
    <property type="entry name" value="PEROXISOMAL MEMBRANE PROTEIN PMP34-RELATED"/>
    <property type="match status" value="1"/>
</dbReference>
<accession>A0A0C9Z4R0</accession>
<keyword evidence="3 9" id="KW-0813">Transport</keyword>
<dbReference type="PROSITE" id="PS50920">
    <property type="entry name" value="SOLCAR"/>
    <property type="match status" value="3"/>
</dbReference>
<evidence type="ECO:0000256" key="11">
    <source>
        <dbReference type="SAM" id="Phobius"/>
    </source>
</evidence>
<dbReference type="HOGENOM" id="CLU_015166_6_3_1"/>
<reference evidence="12 13" key="1">
    <citation type="submission" date="2014-04" db="EMBL/GenBank/DDBJ databases">
        <authorList>
            <consortium name="DOE Joint Genome Institute"/>
            <person name="Kuo A."/>
            <person name="Kohler A."/>
            <person name="Costa M.D."/>
            <person name="Nagy L.G."/>
            <person name="Floudas D."/>
            <person name="Copeland A."/>
            <person name="Barry K.W."/>
            <person name="Cichocki N."/>
            <person name="Veneault-Fourrey C."/>
            <person name="LaButti K."/>
            <person name="Lindquist E.A."/>
            <person name="Lipzen A."/>
            <person name="Lundell T."/>
            <person name="Morin E."/>
            <person name="Murat C."/>
            <person name="Sun H."/>
            <person name="Tunlid A."/>
            <person name="Henrissat B."/>
            <person name="Grigoriev I.V."/>
            <person name="Hibbett D.S."/>
            <person name="Martin F."/>
            <person name="Nordberg H.P."/>
            <person name="Cantor M.N."/>
            <person name="Hua S.X."/>
        </authorList>
    </citation>
    <scope>NUCLEOTIDE SEQUENCE [LARGE SCALE GENOMIC DNA]</scope>
    <source>
        <strain evidence="12 13">441</strain>
    </source>
</reference>
<evidence type="ECO:0008006" key="14">
    <source>
        <dbReference type="Google" id="ProtNLM"/>
    </source>
</evidence>
<dbReference type="PANTHER" id="PTHR45939:SF1">
    <property type="entry name" value="MITOCHONDRIAL THIAMINE PYROPHOSPHATE CARRIER 1-RELATED"/>
    <property type="match status" value="1"/>
</dbReference>